<name>A0AA94JMM2_9FLAO</name>
<gene>
    <name evidence="2" type="ORF">EJB19_13975</name>
</gene>
<organism evidence="2">
    <name type="scientific">Flavobacterium columnare</name>
    <dbReference type="NCBI Taxonomy" id="996"/>
    <lineage>
        <taxon>Bacteria</taxon>
        <taxon>Pseudomonadati</taxon>
        <taxon>Bacteroidota</taxon>
        <taxon>Flavobacteriia</taxon>
        <taxon>Flavobacteriales</taxon>
        <taxon>Flavobacteriaceae</taxon>
        <taxon>Flavobacterium</taxon>
    </lineage>
</organism>
<dbReference type="EMBL" id="RWGX01000005">
    <property type="protein sequence ID" value="RVU87402.1"/>
    <property type="molecule type" value="Genomic_DNA"/>
</dbReference>
<accession>A0AA94JMM2</accession>
<protein>
    <submittedName>
        <fullName evidence="2">Uncharacterized protein</fullName>
    </submittedName>
</protein>
<sequence length="168" mass="19722">MKKLILTAVFAVISITSFAQKAKQSPLTAQAYEIAKRVERQGNSNTIESIQQGINEIEQVMVQATDKKDIENITYYRGMTYYNYVRLPFIGDKLGKVKFIEMCKKQSQIWSMPKITDMKTMIRFMWHSKNQENISKFYKTIKPLDLSGFFYVFYDTKMIFIIFVTLCQ</sequence>
<feature type="signal peptide" evidence="1">
    <location>
        <begin position="1"/>
        <end position="19"/>
    </location>
</feature>
<proteinExistence type="predicted"/>
<dbReference type="AlphaFoldDB" id="A0AA94JMM2"/>
<evidence type="ECO:0000256" key="1">
    <source>
        <dbReference type="SAM" id="SignalP"/>
    </source>
</evidence>
<feature type="chain" id="PRO_5041669432" evidence="1">
    <location>
        <begin position="20"/>
        <end position="168"/>
    </location>
</feature>
<keyword evidence="1" id="KW-0732">Signal</keyword>
<comment type="caution">
    <text evidence="2">The sequence shown here is derived from an EMBL/GenBank/DDBJ whole genome shotgun (WGS) entry which is preliminary data.</text>
</comment>
<reference evidence="2" key="1">
    <citation type="submission" date="2018-12" db="EMBL/GenBank/DDBJ databases">
        <title>Draft genome sequence of Flaovobacterium columnare BGFS27 isolated from channel catfish in Alabama.</title>
        <authorList>
            <person name="Cai W."/>
            <person name="Arias C."/>
        </authorList>
    </citation>
    <scope>NUCLEOTIDE SEQUENCE [LARGE SCALE GENOMIC DNA]</scope>
    <source>
        <strain evidence="2">BGFS27</strain>
    </source>
</reference>
<evidence type="ECO:0000313" key="2">
    <source>
        <dbReference type="EMBL" id="RVU87402.1"/>
    </source>
</evidence>